<protein>
    <submittedName>
        <fullName evidence="1">Uncharacterized protein</fullName>
    </submittedName>
</protein>
<sequence>MHTAATATTLPSINLAADALDAAVVATIAATTRRPAQIVTVVPPPSWKTLLMLPMLLENGLYHHLLEKGSSPQSYRLGCGTKCNFFQRCIYAFLARGRPLAVIMAYLLAVCCIKTSCLMIFC</sequence>
<accession>A0ACC2NNI0</accession>
<comment type="caution">
    <text evidence="1">The sequence shown here is derived from an EMBL/GenBank/DDBJ whole genome shotgun (WGS) entry which is preliminary data.</text>
</comment>
<organism evidence="1 2">
    <name type="scientific">Eretmocerus hayati</name>
    <dbReference type="NCBI Taxonomy" id="131215"/>
    <lineage>
        <taxon>Eukaryota</taxon>
        <taxon>Metazoa</taxon>
        <taxon>Ecdysozoa</taxon>
        <taxon>Arthropoda</taxon>
        <taxon>Hexapoda</taxon>
        <taxon>Insecta</taxon>
        <taxon>Pterygota</taxon>
        <taxon>Neoptera</taxon>
        <taxon>Endopterygota</taxon>
        <taxon>Hymenoptera</taxon>
        <taxon>Apocrita</taxon>
        <taxon>Proctotrupomorpha</taxon>
        <taxon>Chalcidoidea</taxon>
        <taxon>Aphelinidae</taxon>
        <taxon>Aphelininae</taxon>
        <taxon>Eretmocerus</taxon>
    </lineage>
</organism>
<evidence type="ECO:0000313" key="1">
    <source>
        <dbReference type="EMBL" id="KAJ8672662.1"/>
    </source>
</evidence>
<proteinExistence type="predicted"/>
<dbReference type="EMBL" id="CM056743">
    <property type="protein sequence ID" value="KAJ8672662.1"/>
    <property type="molecule type" value="Genomic_DNA"/>
</dbReference>
<gene>
    <name evidence="1" type="ORF">QAD02_003921</name>
</gene>
<evidence type="ECO:0000313" key="2">
    <source>
        <dbReference type="Proteomes" id="UP001239111"/>
    </source>
</evidence>
<reference evidence="1" key="1">
    <citation type="submission" date="2023-04" db="EMBL/GenBank/DDBJ databases">
        <title>A chromosome-level genome assembly of the parasitoid wasp Eretmocerus hayati.</title>
        <authorList>
            <person name="Zhong Y."/>
            <person name="Liu S."/>
            <person name="Liu Y."/>
        </authorList>
    </citation>
    <scope>NUCLEOTIDE SEQUENCE</scope>
    <source>
        <strain evidence="1">ZJU_SS_LIU_2023</strain>
    </source>
</reference>
<name>A0ACC2NNI0_9HYME</name>
<keyword evidence="2" id="KW-1185">Reference proteome</keyword>
<dbReference type="Proteomes" id="UP001239111">
    <property type="component" value="Chromosome 3"/>
</dbReference>